<evidence type="ECO:0000256" key="1">
    <source>
        <dbReference type="ARBA" id="ARBA00022448"/>
    </source>
</evidence>
<keyword evidence="1 6" id="KW-0813">Transport</keyword>
<comment type="caution">
    <text evidence="8">The sequence shown here is derived from an EMBL/GenBank/DDBJ whole genome shotgun (WGS) entry which is preliminary data.</text>
</comment>
<dbReference type="AlphaFoldDB" id="A0A399FZ79"/>
<dbReference type="PROSITE" id="PS51379">
    <property type="entry name" value="4FE4S_FER_2"/>
    <property type="match status" value="1"/>
</dbReference>
<dbReference type="Gene3D" id="3.30.70.20">
    <property type="match status" value="1"/>
</dbReference>
<evidence type="ECO:0000256" key="5">
    <source>
        <dbReference type="ARBA" id="ARBA00023014"/>
    </source>
</evidence>
<organism evidence="8 9">
    <name type="scientific">candidate division NPL-UPA2 bacterium Unc8</name>
    <dbReference type="NCBI Taxonomy" id="1980939"/>
    <lineage>
        <taxon>Bacteria</taxon>
    </lineage>
</organism>
<feature type="domain" description="4Fe-4S ferredoxin-type" evidence="7">
    <location>
        <begin position="1"/>
        <end position="29"/>
    </location>
</feature>
<accession>A0A399FZ79</accession>
<sequence>MKVIIDNDLCTGCEMCVDICPEVFEMSNDVALVKADTVPEEAVDSCREATEGCPTEAISIEE</sequence>
<dbReference type="InterPro" id="IPR051269">
    <property type="entry name" value="Fe-S_cluster_ET"/>
</dbReference>
<evidence type="ECO:0000256" key="3">
    <source>
        <dbReference type="ARBA" id="ARBA00022982"/>
    </source>
</evidence>
<dbReference type="GO" id="GO:0005506">
    <property type="term" value="F:iron ion binding"/>
    <property type="evidence" value="ECO:0007669"/>
    <property type="project" value="UniProtKB-UniRule"/>
</dbReference>
<dbReference type="PROSITE" id="PS00198">
    <property type="entry name" value="4FE4S_FER_1"/>
    <property type="match status" value="1"/>
</dbReference>
<evidence type="ECO:0000313" key="8">
    <source>
        <dbReference type="EMBL" id="RII00776.1"/>
    </source>
</evidence>
<dbReference type="InterPro" id="IPR017900">
    <property type="entry name" value="4Fe4S_Fe_S_CS"/>
</dbReference>
<dbReference type="GO" id="GO:0009055">
    <property type="term" value="F:electron transfer activity"/>
    <property type="evidence" value="ECO:0007669"/>
    <property type="project" value="UniProtKB-UniRule"/>
</dbReference>
<proteinExistence type="predicted"/>
<dbReference type="InterPro" id="IPR001080">
    <property type="entry name" value="3Fe4S_ferredoxin"/>
</dbReference>
<dbReference type="Pfam" id="PF13370">
    <property type="entry name" value="Fer4_13"/>
    <property type="match status" value="1"/>
</dbReference>
<keyword evidence="5 6" id="KW-0411">Iron-sulfur</keyword>
<comment type="function">
    <text evidence="6">Ferredoxins are iron-sulfur proteins that transfer electrons in a wide variety of metabolic reactions.</text>
</comment>
<dbReference type="SUPFAM" id="SSF54862">
    <property type="entry name" value="4Fe-4S ferredoxins"/>
    <property type="match status" value="1"/>
</dbReference>
<keyword evidence="3 6" id="KW-0249">Electron transport</keyword>
<dbReference type="Proteomes" id="UP000266287">
    <property type="component" value="Unassembled WGS sequence"/>
</dbReference>
<gene>
    <name evidence="8" type="ORF">B9J77_01820</name>
</gene>
<evidence type="ECO:0000256" key="2">
    <source>
        <dbReference type="ARBA" id="ARBA00022723"/>
    </source>
</evidence>
<dbReference type="PANTHER" id="PTHR36923">
    <property type="entry name" value="FERREDOXIN"/>
    <property type="match status" value="1"/>
</dbReference>
<keyword evidence="2 6" id="KW-0479">Metal-binding</keyword>
<evidence type="ECO:0000259" key="7">
    <source>
        <dbReference type="PROSITE" id="PS51379"/>
    </source>
</evidence>
<protein>
    <recommendedName>
        <fullName evidence="6">Ferredoxin</fullName>
    </recommendedName>
</protein>
<dbReference type="PRINTS" id="PR00352">
    <property type="entry name" value="3FE4SFRDOXIN"/>
</dbReference>
<dbReference type="GO" id="GO:0051536">
    <property type="term" value="F:iron-sulfur cluster binding"/>
    <property type="evidence" value="ECO:0007669"/>
    <property type="project" value="UniProtKB-KW"/>
</dbReference>
<reference evidence="8 9" key="1">
    <citation type="submission" date="2018-08" db="EMBL/GenBank/DDBJ databases">
        <title>Draft genome of candidate division NPL-UPA2 bacterium Unc8 that adapted to ultra-basic serpentinizing groundwater.</title>
        <authorList>
            <person name="Ishii S."/>
            <person name="Suzuki S."/>
            <person name="Nealson K.H."/>
        </authorList>
    </citation>
    <scope>NUCLEOTIDE SEQUENCE [LARGE SCALE GENOMIC DNA]</scope>
    <source>
        <strain evidence="8">Unc8</strain>
    </source>
</reference>
<keyword evidence="4 6" id="KW-0408">Iron</keyword>
<dbReference type="EMBL" id="NDHY01000002">
    <property type="protein sequence ID" value="RII00776.1"/>
    <property type="molecule type" value="Genomic_DNA"/>
</dbReference>
<evidence type="ECO:0000313" key="9">
    <source>
        <dbReference type="Proteomes" id="UP000266287"/>
    </source>
</evidence>
<dbReference type="InterPro" id="IPR017896">
    <property type="entry name" value="4Fe4S_Fe-S-bd"/>
</dbReference>
<evidence type="ECO:0000256" key="6">
    <source>
        <dbReference type="RuleBase" id="RU368020"/>
    </source>
</evidence>
<dbReference type="PANTHER" id="PTHR36923:SF3">
    <property type="entry name" value="FERREDOXIN"/>
    <property type="match status" value="1"/>
</dbReference>
<name>A0A399FZ79_UNCN2</name>
<evidence type="ECO:0000256" key="4">
    <source>
        <dbReference type="ARBA" id="ARBA00023004"/>
    </source>
</evidence>